<evidence type="ECO:0000313" key="2">
    <source>
        <dbReference type="EMBL" id="JAD27307.1"/>
    </source>
</evidence>
<accession>A0A0A8YXF6</accession>
<name>A0A0A8YXF6_ARUDO</name>
<evidence type="ECO:0000256" key="1">
    <source>
        <dbReference type="SAM" id="MobiDB-lite"/>
    </source>
</evidence>
<proteinExistence type="predicted"/>
<dbReference type="EMBL" id="GBRH01270588">
    <property type="protein sequence ID" value="JAD27307.1"/>
    <property type="molecule type" value="Transcribed_RNA"/>
</dbReference>
<dbReference type="AlphaFoldDB" id="A0A0A8YXF6"/>
<protein>
    <submittedName>
        <fullName evidence="2">Uncharacterized protein</fullName>
    </submittedName>
</protein>
<feature type="region of interest" description="Disordered" evidence="1">
    <location>
        <begin position="1"/>
        <end position="20"/>
    </location>
</feature>
<reference evidence="2" key="2">
    <citation type="journal article" date="2015" name="Data Brief">
        <title>Shoot transcriptome of the giant reed, Arundo donax.</title>
        <authorList>
            <person name="Barrero R.A."/>
            <person name="Guerrero F.D."/>
            <person name="Moolhuijzen P."/>
            <person name="Goolsby J.A."/>
            <person name="Tidwell J."/>
            <person name="Bellgard S.E."/>
            <person name="Bellgard M.I."/>
        </authorList>
    </citation>
    <scope>NUCLEOTIDE SEQUENCE</scope>
    <source>
        <tissue evidence="2">Shoot tissue taken approximately 20 cm above the soil surface</tissue>
    </source>
</reference>
<reference evidence="2" key="1">
    <citation type="submission" date="2014-09" db="EMBL/GenBank/DDBJ databases">
        <authorList>
            <person name="Magalhaes I.L.F."/>
            <person name="Oliveira U."/>
            <person name="Santos F.R."/>
            <person name="Vidigal T.H.D.A."/>
            <person name="Brescovit A.D."/>
            <person name="Santos A.J."/>
        </authorList>
    </citation>
    <scope>NUCLEOTIDE SEQUENCE</scope>
    <source>
        <tissue evidence="2">Shoot tissue taken approximately 20 cm above the soil surface</tissue>
    </source>
</reference>
<sequence length="28" mass="3399">MKTNHKANSPHMRQDRKHRKPIAVYLQL</sequence>
<organism evidence="2">
    <name type="scientific">Arundo donax</name>
    <name type="common">Giant reed</name>
    <name type="synonym">Donax arundinaceus</name>
    <dbReference type="NCBI Taxonomy" id="35708"/>
    <lineage>
        <taxon>Eukaryota</taxon>
        <taxon>Viridiplantae</taxon>
        <taxon>Streptophyta</taxon>
        <taxon>Embryophyta</taxon>
        <taxon>Tracheophyta</taxon>
        <taxon>Spermatophyta</taxon>
        <taxon>Magnoliopsida</taxon>
        <taxon>Liliopsida</taxon>
        <taxon>Poales</taxon>
        <taxon>Poaceae</taxon>
        <taxon>PACMAD clade</taxon>
        <taxon>Arundinoideae</taxon>
        <taxon>Arundineae</taxon>
        <taxon>Arundo</taxon>
    </lineage>
</organism>